<keyword evidence="5" id="KW-0488">Methylation</keyword>
<dbReference type="Gene3D" id="2.10.70.20">
    <property type="entry name" value="gspk-gspi-gspj complex like domains"/>
    <property type="match status" value="1"/>
</dbReference>
<evidence type="ECO:0000256" key="3">
    <source>
        <dbReference type="ARBA" id="ARBA00021539"/>
    </source>
</evidence>
<dbReference type="EMBL" id="NAAD01000003">
    <property type="protein sequence ID" value="ORJ62543.1"/>
    <property type="molecule type" value="Genomic_DNA"/>
</dbReference>
<dbReference type="OrthoDB" id="5405582at2"/>
<dbReference type="AlphaFoldDB" id="A0A1X0YBS0"/>
<keyword evidence="9 10" id="KW-0472">Membrane</keyword>
<evidence type="ECO:0000256" key="2">
    <source>
        <dbReference type="ARBA" id="ARBA00011084"/>
    </source>
</evidence>
<dbReference type="NCBIfam" id="TIGR02532">
    <property type="entry name" value="IV_pilin_GFxxxE"/>
    <property type="match status" value="1"/>
</dbReference>
<dbReference type="InterPro" id="IPR010055">
    <property type="entry name" value="T2SS_protein-GspJ"/>
</dbReference>
<keyword evidence="12" id="KW-1185">Reference proteome</keyword>
<evidence type="ECO:0000256" key="10">
    <source>
        <dbReference type="SAM" id="Phobius"/>
    </source>
</evidence>
<proteinExistence type="inferred from homology"/>
<dbReference type="Pfam" id="PF07963">
    <property type="entry name" value="N_methyl"/>
    <property type="match status" value="1"/>
</dbReference>
<keyword evidence="6" id="KW-0997">Cell inner membrane</keyword>
<dbReference type="RefSeq" id="WP_085009558.1">
    <property type="nucleotide sequence ID" value="NZ_NAAD01000003.1"/>
</dbReference>
<name>A0A1X0YBS0_9BACT</name>
<feature type="transmembrane region" description="Helical" evidence="10">
    <location>
        <begin position="12"/>
        <end position="30"/>
    </location>
</feature>
<accession>A0A1X0YBS0</accession>
<dbReference type="Pfam" id="PF11612">
    <property type="entry name" value="T2SSJ"/>
    <property type="match status" value="1"/>
</dbReference>
<protein>
    <recommendedName>
        <fullName evidence="3">Type II secretion system protein J</fullName>
    </recommendedName>
</protein>
<evidence type="ECO:0000313" key="11">
    <source>
        <dbReference type="EMBL" id="ORJ62543.1"/>
    </source>
</evidence>
<organism evidence="11 12">
    <name type="scientific">Geothermobacter hydrogeniphilus</name>
    <dbReference type="NCBI Taxonomy" id="1969733"/>
    <lineage>
        <taxon>Bacteria</taxon>
        <taxon>Pseudomonadati</taxon>
        <taxon>Thermodesulfobacteriota</taxon>
        <taxon>Desulfuromonadia</taxon>
        <taxon>Desulfuromonadales</taxon>
        <taxon>Geothermobacteraceae</taxon>
        <taxon>Geothermobacter</taxon>
    </lineage>
</organism>
<keyword evidence="7 10" id="KW-0812">Transmembrane</keyword>
<evidence type="ECO:0000256" key="5">
    <source>
        <dbReference type="ARBA" id="ARBA00022481"/>
    </source>
</evidence>
<reference evidence="11 12" key="1">
    <citation type="submission" date="2017-03" db="EMBL/GenBank/DDBJ databases">
        <title>Genome sequence of Geothermobacter sp. EPR-M, Deep-Sea Iron Reducer.</title>
        <authorList>
            <person name="Tully B."/>
            <person name="Savalia P."/>
            <person name="Abuyen K."/>
            <person name="Baughan C."/>
            <person name="Romero E."/>
            <person name="Ronkowski C."/>
            <person name="Torres B."/>
            <person name="Tremblay J."/>
            <person name="Trujillo A."/>
            <person name="Tyler M."/>
            <person name="Perez-Rodriguez I."/>
            <person name="Amend J."/>
        </authorList>
    </citation>
    <scope>NUCLEOTIDE SEQUENCE [LARGE SCALE GENOMIC DNA]</scope>
    <source>
        <strain evidence="11 12">EPR-M</strain>
    </source>
</reference>
<comment type="subcellular location">
    <subcellularLocation>
        <location evidence="1">Cell inner membrane</location>
        <topology evidence="1">Single-pass membrane protein</topology>
    </subcellularLocation>
</comment>
<evidence type="ECO:0000313" key="12">
    <source>
        <dbReference type="Proteomes" id="UP000193136"/>
    </source>
</evidence>
<comment type="similarity">
    <text evidence="2">Belongs to the GSP J family.</text>
</comment>
<dbReference type="InterPro" id="IPR051621">
    <property type="entry name" value="T2SS_protein_J"/>
</dbReference>
<dbReference type="GO" id="GO:0005886">
    <property type="term" value="C:plasma membrane"/>
    <property type="evidence" value="ECO:0007669"/>
    <property type="project" value="UniProtKB-SubCell"/>
</dbReference>
<dbReference type="PANTHER" id="PTHR39583:SF2">
    <property type="entry name" value="TYPE II SECRETION SYSTEM PROTEIN J"/>
    <property type="match status" value="1"/>
</dbReference>
<dbReference type="GO" id="GO:0015628">
    <property type="term" value="P:protein secretion by the type II secretion system"/>
    <property type="evidence" value="ECO:0007669"/>
    <property type="project" value="InterPro"/>
</dbReference>
<keyword evidence="8 10" id="KW-1133">Transmembrane helix</keyword>
<sequence length="198" mass="21602">MKHQRGFTLIEILVAVTVISLLLSTIYGVFSTISEAKRKVEEKAAAVHLGRVLFSRIDRELLGLSLSTDPRQTVLEGGTNDRGEPYLAMLSNAGEGPQEGLARIRYRLVAGDDTDPDAGFFRDSGAAYQPADEMISSRLSGMVEAFSLRFNDGGGWRQSWDSNRDGIPKLVEVSLRLKLGDGSLPLHTIFQPPRGGTP</sequence>
<dbReference type="InterPro" id="IPR012902">
    <property type="entry name" value="N_methyl_site"/>
</dbReference>
<dbReference type="STRING" id="1969733.B5V00_04480"/>
<dbReference type="SUPFAM" id="SSF54523">
    <property type="entry name" value="Pili subunits"/>
    <property type="match status" value="2"/>
</dbReference>
<dbReference type="PROSITE" id="PS00409">
    <property type="entry name" value="PROKAR_NTER_METHYL"/>
    <property type="match status" value="1"/>
</dbReference>
<evidence type="ECO:0000256" key="9">
    <source>
        <dbReference type="ARBA" id="ARBA00023136"/>
    </source>
</evidence>
<dbReference type="Proteomes" id="UP000193136">
    <property type="component" value="Unassembled WGS sequence"/>
</dbReference>
<dbReference type="GO" id="GO:0015627">
    <property type="term" value="C:type II protein secretion system complex"/>
    <property type="evidence" value="ECO:0007669"/>
    <property type="project" value="InterPro"/>
</dbReference>
<gene>
    <name evidence="11" type="ORF">B5V00_04480</name>
</gene>
<evidence type="ECO:0000256" key="7">
    <source>
        <dbReference type="ARBA" id="ARBA00022692"/>
    </source>
</evidence>
<evidence type="ECO:0000256" key="4">
    <source>
        <dbReference type="ARBA" id="ARBA00022475"/>
    </source>
</evidence>
<evidence type="ECO:0000256" key="1">
    <source>
        <dbReference type="ARBA" id="ARBA00004377"/>
    </source>
</evidence>
<evidence type="ECO:0000256" key="8">
    <source>
        <dbReference type="ARBA" id="ARBA00022989"/>
    </source>
</evidence>
<keyword evidence="4" id="KW-1003">Cell membrane</keyword>
<dbReference type="PANTHER" id="PTHR39583">
    <property type="entry name" value="TYPE II SECRETION SYSTEM PROTEIN J-RELATED"/>
    <property type="match status" value="1"/>
</dbReference>
<comment type="caution">
    <text evidence="11">The sequence shown here is derived from an EMBL/GenBank/DDBJ whole genome shotgun (WGS) entry which is preliminary data.</text>
</comment>
<evidence type="ECO:0000256" key="6">
    <source>
        <dbReference type="ARBA" id="ARBA00022519"/>
    </source>
</evidence>
<dbReference type="InterPro" id="IPR045584">
    <property type="entry name" value="Pilin-like"/>
</dbReference>